<protein>
    <recommendedName>
        <fullName evidence="3">Peptidase inhibitor family I36</fullName>
    </recommendedName>
</protein>
<dbReference type="EMBL" id="JAUSZI010000002">
    <property type="protein sequence ID" value="MDQ1025250.1"/>
    <property type="molecule type" value="Genomic_DNA"/>
</dbReference>
<proteinExistence type="predicted"/>
<keyword evidence="2" id="KW-1185">Reference proteome</keyword>
<sequence length="149" mass="15991">MATWKRPDGNSRPVVTETEEALKARFRKKAGVGVAALLMTAGMGVASAPPASAAPADCPRGYVCVWNNDVAWGAPTWKSTGNLYNLHSEHGMYILNNGVRFPGADHIRFRVSPPSGENITGCLHYPNDPNVDIFTGPITLHSAEWGGEC</sequence>
<evidence type="ECO:0008006" key="3">
    <source>
        <dbReference type="Google" id="ProtNLM"/>
    </source>
</evidence>
<organism evidence="1 2">
    <name type="scientific">Streptomyces umbrinus</name>
    <dbReference type="NCBI Taxonomy" id="67370"/>
    <lineage>
        <taxon>Bacteria</taxon>
        <taxon>Bacillati</taxon>
        <taxon>Actinomycetota</taxon>
        <taxon>Actinomycetes</taxon>
        <taxon>Kitasatosporales</taxon>
        <taxon>Streptomycetaceae</taxon>
        <taxon>Streptomyces</taxon>
        <taxon>Streptomyces phaeochromogenes group</taxon>
    </lineage>
</organism>
<evidence type="ECO:0000313" key="1">
    <source>
        <dbReference type="EMBL" id="MDQ1025250.1"/>
    </source>
</evidence>
<evidence type="ECO:0000313" key="2">
    <source>
        <dbReference type="Proteomes" id="UP001230328"/>
    </source>
</evidence>
<reference evidence="1 2" key="1">
    <citation type="submission" date="2023-07" db="EMBL/GenBank/DDBJ databases">
        <title>Comparative genomics of wheat-associated soil bacteria to identify genetic determinants of phenazine resistance.</title>
        <authorList>
            <person name="Mouncey N."/>
        </authorList>
    </citation>
    <scope>NUCLEOTIDE SEQUENCE [LARGE SCALE GENOMIC DNA]</scope>
    <source>
        <strain evidence="1 2">V2I4</strain>
    </source>
</reference>
<accession>A0ABU0SNW9</accession>
<dbReference type="RefSeq" id="WP_307520583.1">
    <property type="nucleotide sequence ID" value="NZ_JAUSZI010000002.1"/>
</dbReference>
<dbReference type="Proteomes" id="UP001230328">
    <property type="component" value="Unassembled WGS sequence"/>
</dbReference>
<comment type="caution">
    <text evidence="1">The sequence shown here is derived from an EMBL/GenBank/DDBJ whole genome shotgun (WGS) entry which is preliminary data.</text>
</comment>
<dbReference type="Pfam" id="PF03995">
    <property type="entry name" value="Inhibitor_I36"/>
    <property type="match status" value="1"/>
</dbReference>
<name>A0ABU0SNW9_9ACTN</name>
<gene>
    <name evidence="1" type="ORF">QF035_002832</name>
</gene>